<comment type="caution">
    <text evidence="2">The sequence shown here is derived from an EMBL/GenBank/DDBJ whole genome shotgun (WGS) entry which is preliminary data.</text>
</comment>
<dbReference type="Proteomes" id="UP000266841">
    <property type="component" value="Unassembled WGS sequence"/>
</dbReference>
<feature type="coiled-coil region" evidence="1">
    <location>
        <begin position="155"/>
        <end position="196"/>
    </location>
</feature>
<feature type="coiled-coil region" evidence="1">
    <location>
        <begin position="249"/>
        <end position="297"/>
    </location>
</feature>
<proteinExistence type="predicted"/>
<protein>
    <submittedName>
        <fullName evidence="2">Uncharacterized protein</fullName>
    </submittedName>
</protein>
<sequence>MTEDSRKRYCLDQAELSVRSSDQSDQRHELCGNLTSSADIKKIIENAVNNRRYVDQGCTRILTSITTDVRCRILSLKSHDSHQWGLKFIELEKEGSNESKEQMERLANFIRTREEDHWNEILQEAGRIIKKHVDEMLNAPGNAQMGLLNNRSLQLEQRNKEIEVLRAKDVEARDEILTLQTQLAEAQDENRADERILLRERITSQKVEKLKKNLSTAVDHNLKLSDANGQLIAELKERDSQNRKTVERELTLTEQLETLTEQLEKEKQSRTEIESALKERNDEIVELQSKVNTLRGDSSREKGIRRDKELLAESKELFIVRSKLEVRNIGPSKPVMDGDGRIHVQWACGKKVASGNINKHQYIPSLLACSELDIIAVPVRAYDKRKHNRREHLMRLYIWGVEQGQLATNDHVKCYN</sequence>
<evidence type="ECO:0000313" key="2">
    <source>
        <dbReference type="EMBL" id="EJK76040.1"/>
    </source>
</evidence>
<evidence type="ECO:0000313" key="3">
    <source>
        <dbReference type="Proteomes" id="UP000266841"/>
    </source>
</evidence>
<reference evidence="2 3" key="1">
    <citation type="journal article" date="2012" name="Genome Biol.">
        <title>Genome and low-iron response of an oceanic diatom adapted to chronic iron limitation.</title>
        <authorList>
            <person name="Lommer M."/>
            <person name="Specht M."/>
            <person name="Roy A.S."/>
            <person name="Kraemer L."/>
            <person name="Andreson R."/>
            <person name="Gutowska M.A."/>
            <person name="Wolf J."/>
            <person name="Bergner S.V."/>
            <person name="Schilhabel M.B."/>
            <person name="Klostermeier U.C."/>
            <person name="Beiko R.G."/>
            <person name="Rosenstiel P."/>
            <person name="Hippler M."/>
            <person name="Laroche J."/>
        </authorList>
    </citation>
    <scope>NUCLEOTIDE SEQUENCE [LARGE SCALE GENOMIC DNA]</scope>
    <source>
        <strain evidence="2 3">CCMP1005</strain>
    </source>
</reference>
<organism evidence="2 3">
    <name type="scientific">Thalassiosira oceanica</name>
    <name type="common">Marine diatom</name>
    <dbReference type="NCBI Taxonomy" id="159749"/>
    <lineage>
        <taxon>Eukaryota</taxon>
        <taxon>Sar</taxon>
        <taxon>Stramenopiles</taxon>
        <taxon>Ochrophyta</taxon>
        <taxon>Bacillariophyta</taxon>
        <taxon>Coscinodiscophyceae</taxon>
        <taxon>Thalassiosirophycidae</taxon>
        <taxon>Thalassiosirales</taxon>
        <taxon>Thalassiosiraceae</taxon>
        <taxon>Thalassiosira</taxon>
    </lineage>
</organism>
<evidence type="ECO:0000256" key="1">
    <source>
        <dbReference type="SAM" id="Coils"/>
    </source>
</evidence>
<keyword evidence="1" id="KW-0175">Coiled coil</keyword>
<accession>K0TF49</accession>
<dbReference type="EMBL" id="AGNL01002574">
    <property type="protein sequence ID" value="EJK76040.1"/>
    <property type="molecule type" value="Genomic_DNA"/>
</dbReference>
<keyword evidence="3" id="KW-1185">Reference proteome</keyword>
<gene>
    <name evidence="2" type="ORF">THAOC_02220</name>
</gene>
<dbReference type="AlphaFoldDB" id="K0TF49"/>
<name>K0TF49_THAOC</name>